<protein>
    <submittedName>
        <fullName evidence="1">Uncharacterized protein</fullName>
    </submittedName>
</protein>
<dbReference type="EMBL" id="GBRH01257100">
    <property type="protein sequence ID" value="JAD40795.1"/>
    <property type="molecule type" value="Transcribed_RNA"/>
</dbReference>
<accession>A0A0A8ZVK5</accession>
<name>A0A0A8ZVK5_ARUDO</name>
<organism evidence="1">
    <name type="scientific">Arundo donax</name>
    <name type="common">Giant reed</name>
    <name type="synonym">Donax arundinaceus</name>
    <dbReference type="NCBI Taxonomy" id="35708"/>
    <lineage>
        <taxon>Eukaryota</taxon>
        <taxon>Viridiplantae</taxon>
        <taxon>Streptophyta</taxon>
        <taxon>Embryophyta</taxon>
        <taxon>Tracheophyta</taxon>
        <taxon>Spermatophyta</taxon>
        <taxon>Magnoliopsida</taxon>
        <taxon>Liliopsida</taxon>
        <taxon>Poales</taxon>
        <taxon>Poaceae</taxon>
        <taxon>PACMAD clade</taxon>
        <taxon>Arundinoideae</taxon>
        <taxon>Arundineae</taxon>
        <taxon>Arundo</taxon>
    </lineage>
</organism>
<proteinExistence type="predicted"/>
<dbReference type="AlphaFoldDB" id="A0A0A8ZVK5"/>
<reference evidence="1" key="2">
    <citation type="journal article" date="2015" name="Data Brief">
        <title>Shoot transcriptome of the giant reed, Arundo donax.</title>
        <authorList>
            <person name="Barrero R.A."/>
            <person name="Guerrero F.D."/>
            <person name="Moolhuijzen P."/>
            <person name="Goolsby J.A."/>
            <person name="Tidwell J."/>
            <person name="Bellgard S.E."/>
            <person name="Bellgard M.I."/>
        </authorList>
    </citation>
    <scope>NUCLEOTIDE SEQUENCE</scope>
    <source>
        <tissue evidence="1">Shoot tissue taken approximately 20 cm above the soil surface</tissue>
    </source>
</reference>
<reference evidence="1" key="1">
    <citation type="submission" date="2014-09" db="EMBL/GenBank/DDBJ databases">
        <authorList>
            <person name="Magalhaes I.L.F."/>
            <person name="Oliveira U."/>
            <person name="Santos F.R."/>
            <person name="Vidigal T.H.D.A."/>
            <person name="Brescovit A.D."/>
            <person name="Santos A.J."/>
        </authorList>
    </citation>
    <scope>NUCLEOTIDE SEQUENCE</scope>
    <source>
        <tissue evidence="1">Shoot tissue taken approximately 20 cm above the soil surface</tissue>
    </source>
</reference>
<evidence type="ECO:0000313" key="1">
    <source>
        <dbReference type="EMBL" id="JAD40795.1"/>
    </source>
</evidence>
<sequence length="61" mass="6418">MAPGGEGCRIVDDARLWAVTVRTPPVRSRGVQGIVDGQLGATLLGGHAGQRGHGLRQACWR</sequence>